<dbReference type="RefSeq" id="WP_213042279.1">
    <property type="nucleotide sequence ID" value="NZ_CAJNBJ010000016.1"/>
</dbReference>
<proteinExistence type="predicted"/>
<organism evidence="2 3">
    <name type="scientific">Nitrospira defluvii</name>
    <dbReference type="NCBI Taxonomy" id="330214"/>
    <lineage>
        <taxon>Bacteria</taxon>
        <taxon>Pseudomonadati</taxon>
        <taxon>Nitrospirota</taxon>
        <taxon>Nitrospiria</taxon>
        <taxon>Nitrospirales</taxon>
        <taxon>Nitrospiraceae</taxon>
        <taxon>Nitrospira</taxon>
    </lineage>
</organism>
<feature type="transmembrane region" description="Helical" evidence="1">
    <location>
        <begin position="90"/>
        <end position="111"/>
    </location>
</feature>
<evidence type="ECO:0000313" key="2">
    <source>
        <dbReference type="EMBL" id="CAE6748796.1"/>
    </source>
</evidence>
<feature type="transmembrane region" description="Helical" evidence="1">
    <location>
        <begin position="31"/>
        <end position="54"/>
    </location>
</feature>
<evidence type="ECO:0000256" key="1">
    <source>
        <dbReference type="SAM" id="Phobius"/>
    </source>
</evidence>
<evidence type="ECO:0008006" key="4">
    <source>
        <dbReference type="Google" id="ProtNLM"/>
    </source>
</evidence>
<keyword evidence="3" id="KW-1185">Reference proteome</keyword>
<comment type="caution">
    <text evidence="2">The sequence shown here is derived from an EMBL/GenBank/DDBJ whole genome shotgun (WGS) entry which is preliminary data.</text>
</comment>
<protein>
    <recommendedName>
        <fullName evidence="4">DUF3147 domain-containing protein</fullName>
    </recommendedName>
</protein>
<accession>A0ABM8REI6</accession>
<sequence>MGEWAKYGLYFLLGGTIVSISTYLGSQGRSFLAAFASTFPAMTGATFILIYLNGGNDHLVTYAKNLLWFVPPWLVYVGCMIYGVERIGFWLSMAGSLVLYMACVALVKFLAR</sequence>
<keyword evidence="1" id="KW-1133">Transmembrane helix</keyword>
<evidence type="ECO:0000313" key="3">
    <source>
        <dbReference type="Proteomes" id="UP000675880"/>
    </source>
</evidence>
<feature type="transmembrane region" description="Helical" evidence="1">
    <location>
        <begin position="7"/>
        <end position="25"/>
    </location>
</feature>
<keyword evidence="1" id="KW-0472">Membrane</keyword>
<feature type="transmembrane region" description="Helical" evidence="1">
    <location>
        <begin position="66"/>
        <end position="84"/>
    </location>
</feature>
<dbReference type="EMBL" id="CAJNBJ010000016">
    <property type="protein sequence ID" value="CAE6748796.1"/>
    <property type="molecule type" value="Genomic_DNA"/>
</dbReference>
<reference evidence="2 3" key="1">
    <citation type="submission" date="2021-02" db="EMBL/GenBank/DDBJ databases">
        <authorList>
            <person name="Han P."/>
        </authorList>
    </citation>
    <scope>NUCLEOTIDE SEQUENCE [LARGE SCALE GENOMIC DNA]</scope>
    <source>
        <strain evidence="2">Candidatus Nitrospira sp. ZN2</strain>
    </source>
</reference>
<dbReference type="Proteomes" id="UP000675880">
    <property type="component" value="Unassembled WGS sequence"/>
</dbReference>
<gene>
    <name evidence="2" type="ORF">NSPZN2_30066</name>
</gene>
<keyword evidence="1" id="KW-0812">Transmembrane</keyword>
<name>A0ABM8REI6_9BACT</name>